<dbReference type="SUPFAM" id="SSF48498">
    <property type="entry name" value="Tetracyclin repressor-like, C-terminal domain"/>
    <property type="match status" value="1"/>
</dbReference>
<gene>
    <name evidence="6" type="ORF">GR212_21920</name>
</gene>
<dbReference type="PANTHER" id="PTHR47506:SF1">
    <property type="entry name" value="HTH-TYPE TRANSCRIPTIONAL REGULATOR YJDC"/>
    <property type="match status" value="1"/>
</dbReference>
<comment type="caution">
    <text evidence="6">The sequence shown here is derived from an EMBL/GenBank/DDBJ whole genome shotgun (WGS) entry which is preliminary data.</text>
</comment>
<keyword evidence="1" id="KW-0805">Transcription regulation</keyword>
<keyword evidence="3" id="KW-0804">Transcription</keyword>
<feature type="domain" description="HTH tetR-type" evidence="5">
    <location>
        <begin position="6"/>
        <end position="66"/>
    </location>
</feature>
<reference evidence="6 7" key="1">
    <citation type="submission" date="2019-12" db="EMBL/GenBank/DDBJ databases">
        <title>Rhizobium genotypes associated with high levels of biological nitrogen fixation by grain legumes in a temperate-maritime cropping system.</title>
        <authorList>
            <person name="Maluk M."/>
            <person name="Francesc Ferrando Molina F."/>
            <person name="Lopez Del Egido L."/>
            <person name="Lafos M."/>
            <person name="Langarica-Fuentes A."/>
            <person name="Gebre Yohannes G."/>
            <person name="Young M.W."/>
            <person name="Martin P."/>
            <person name="Gantlett R."/>
            <person name="Kenicer G."/>
            <person name="Hawes C."/>
            <person name="Begg G.S."/>
            <person name="Quilliam R.S."/>
            <person name="Squire G.R."/>
            <person name="Poole P.S."/>
            <person name="Young P.W."/>
            <person name="Iannetta P.M."/>
            <person name="James E.K."/>
        </authorList>
    </citation>
    <scope>NUCLEOTIDE SEQUENCE [LARGE SCALE GENOMIC DNA]</scope>
    <source>
        <strain evidence="6 7">JHI1118</strain>
    </source>
</reference>
<dbReference type="Pfam" id="PF00440">
    <property type="entry name" value="TetR_N"/>
    <property type="match status" value="1"/>
</dbReference>
<dbReference type="EMBL" id="WUEY01000011">
    <property type="protein sequence ID" value="NEI72246.1"/>
    <property type="molecule type" value="Genomic_DNA"/>
</dbReference>
<accession>A0A6L9UDP0</accession>
<dbReference type="SUPFAM" id="SSF46689">
    <property type="entry name" value="Homeodomain-like"/>
    <property type="match status" value="1"/>
</dbReference>
<organism evidence="6 7">
    <name type="scientific">Rhizobium lusitanum</name>
    <dbReference type="NCBI Taxonomy" id="293958"/>
    <lineage>
        <taxon>Bacteria</taxon>
        <taxon>Pseudomonadati</taxon>
        <taxon>Pseudomonadota</taxon>
        <taxon>Alphaproteobacteria</taxon>
        <taxon>Hyphomicrobiales</taxon>
        <taxon>Rhizobiaceae</taxon>
        <taxon>Rhizobium/Agrobacterium group</taxon>
        <taxon>Rhizobium</taxon>
    </lineage>
</organism>
<dbReference type="Gene3D" id="1.10.357.10">
    <property type="entry name" value="Tetracycline Repressor, domain 2"/>
    <property type="match status" value="1"/>
</dbReference>
<name>A0A6L9UDP0_9HYPH</name>
<dbReference type="PROSITE" id="PS50977">
    <property type="entry name" value="HTH_TETR_2"/>
    <property type="match status" value="1"/>
</dbReference>
<protein>
    <submittedName>
        <fullName evidence="6">TetR family transcriptional regulator</fullName>
    </submittedName>
</protein>
<dbReference type="Gene3D" id="1.10.10.60">
    <property type="entry name" value="Homeodomain-like"/>
    <property type="match status" value="1"/>
</dbReference>
<dbReference type="InterPro" id="IPR011075">
    <property type="entry name" value="TetR_C"/>
</dbReference>
<dbReference type="InterPro" id="IPR036271">
    <property type="entry name" value="Tet_transcr_reg_TetR-rel_C_sf"/>
</dbReference>
<evidence type="ECO:0000256" key="1">
    <source>
        <dbReference type="ARBA" id="ARBA00023015"/>
    </source>
</evidence>
<evidence type="ECO:0000256" key="2">
    <source>
        <dbReference type="ARBA" id="ARBA00023125"/>
    </source>
</evidence>
<evidence type="ECO:0000256" key="3">
    <source>
        <dbReference type="ARBA" id="ARBA00023163"/>
    </source>
</evidence>
<dbReference type="InterPro" id="IPR001647">
    <property type="entry name" value="HTH_TetR"/>
</dbReference>
<evidence type="ECO:0000313" key="6">
    <source>
        <dbReference type="EMBL" id="NEI72246.1"/>
    </source>
</evidence>
<dbReference type="InterPro" id="IPR009057">
    <property type="entry name" value="Homeodomain-like_sf"/>
</dbReference>
<evidence type="ECO:0000256" key="4">
    <source>
        <dbReference type="PROSITE-ProRule" id="PRU00335"/>
    </source>
</evidence>
<dbReference type="GO" id="GO:0003677">
    <property type="term" value="F:DNA binding"/>
    <property type="evidence" value="ECO:0007669"/>
    <property type="project" value="UniProtKB-UniRule"/>
</dbReference>
<evidence type="ECO:0000259" key="5">
    <source>
        <dbReference type="PROSITE" id="PS50977"/>
    </source>
</evidence>
<proteinExistence type="predicted"/>
<sequence length="202" mass="22097">MARPREFDHDAALDKAVELFRAKGFAGTSTDDLRTAMGLGRQSLYNTFGDKRTLYLQALSAYHRRTVDAHIGRLRSLPSPLDGIRAMLLGLIVDDRAERERGCMGVGAASEFGTNDAELAELQNKAGAALHRQLVERIDEASALGEIDPRLDADQTAFFIQTTMNGLQLAARAGAPADMLRAAAEFAVDRLQARLDRDRPQS</sequence>
<feature type="DNA-binding region" description="H-T-H motif" evidence="4">
    <location>
        <begin position="29"/>
        <end position="48"/>
    </location>
</feature>
<dbReference type="Proteomes" id="UP000483035">
    <property type="component" value="Unassembled WGS sequence"/>
</dbReference>
<keyword evidence="2 4" id="KW-0238">DNA-binding</keyword>
<dbReference type="PANTHER" id="PTHR47506">
    <property type="entry name" value="TRANSCRIPTIONAL REGULATORY PROTEIN"/>
    <property type="match status" value="1"/>
</dbReference>
<dbReference type="AlphaFoldDB" id="A0A6L9UDP0"/>
<dbReference type="RefSeq" id="WP_163989373.1">
    <property type="nucleotide sequence ID" value="NZ_WUEY01000011.1"/>
</dbReference>
<evidence type="ECO:0000313" key="7">
    <source>
        <dbReference type="Proteomes" id="UP000483035"/>
    </source>
</evidence>
<dbReference type="Pfam" id="PF16925">
    <property type="entry name" value="TetR_C_13"/>
    <property type="match status" value="1"/>
</dbReference>